<dbReference type="OrthoDB" id="3946332at2759"/>
<dbReference type="Proteomes" id="UP000016922">
    <property type="component" value="Unassembled WGS sequence"/>
</dbReference>
<organism evidence="3 4">
    <name type="scientific">Glarea lozoyensis (strain ATCC 20868 / MF5171)</name>
    <dbReference type="NCBI Taxonomy" id="1116229"/>
    <lineage>
        <taxon>Eukaryota</taxon>
        <taxon>Fungi</taxon>
        <taxon>Dikarya</taxon>
        <taxon>Ascomycota</taxon>
        <taxon>Pezizomycotina</taxon>
        <taxon>Leotiomycetes</taxon>
        <taxon>Helotiales</taxon>
        <taxon>Helotiaceae</taxon>
        <taxon>Glarea</taxon>
    </lineage>
</organism>
<feature type="signal peptide" evidence="2">
    <location>
        <begin position="1"/>
        <end position="16"/>
    </location>
</feature>
<gene>
    <name evidence="3" type="ORF">GLAREA_00588</name>
</gene>
<protein>
    <recommendedName>
        <fullName evidence="5">Extracellular membrane protein CFEM domain-containing protein</fullName>
    </recommendedName>
</protein>
<reference evidence="3 4" key="1">
    <citation type="journal article" date="2013" name="BMC Genomics">
        <title>Genomics-driven discovery of the pneumocandin biosynthetic gene cluster in the fungus Glarea lozoyensis.</title>
        <authorList>
            <person name="Chen L."/>
            <person name="Yue Q."/>
            <person name="Zhang X."/>
            <person name="Xiang M."/>
            <person name="Wang C."/>
            <person name="Li S."/>
            <person name="Che Y."/>
            <person name="Ortiz-Lopez F.J."/>
            <person name="Bills G.F."/>
            <person name="Liu X."/>
            <person name="An Z."/>
        </authorList>
    </citation>
    <scope>NUCLEOTIDE SEQUENCE [LARGE SCALE GENOMIC DNA]</scope>
    <source>
        <strain evidence="4">ATCC 20868 / MF5171</strain>
    </source>
</reference>
<dbReference type="AlphaFoldDB" id="S3DSM3"/>
<dbReference type="STRING" id="1116229.S3DSM3"/>
<dbReference type="RefSeq" id="XP_008083537.1">
    <property type="nucleotide sequence ID" value="XM_008085346.1"/>
</dbReference>
<keyword evidence="4" id="KW-1185">Reference proteome</keyword>
<dbReference type="GeneID" id="19459646"/>
<proteinExistence type="predicted"/>
<dbReference type="eggNOG" id="ENOG502SSKP">
    <property type="taxonomic scope" value="Eukaryota"/>
</dbReference>
<evidence type="ECO:0000256" key="1">
    <source>
        <dbReference type="SAM" id="MobiDB-lite"/>
    </source>
</evidence>
<evidence type="ECO:0000313" key="3">
    <source>
        <dbReference type="EMBL" id="EPE29428.1"/>
    </source>
</evidence>
<name>S3DSM3_GLAL2</name>
<keyword evidence="2" id="KW-0732">Signal</keyword>
<dbReference type="HOGENOM" id="CLU_1042258_0_0_1"/>
<dbReference type="KEGG" id="glz:GLAREA_00588"/>
<accession>S3DSM3</accession>
<feature type="compositionally biased region" description="Gly residues" evidence="1">
    <location>
        <begin position="135"/>
        <end position="158"/>
    </location>
</feature>
<evidence type="ECO:0000256" key="2">
    <source>
        <dbReference type="SAM" id="SignalP"/>
    </source>
</evidence>
<evidence type="ECO:0008006" key="5">
    <source>
        <dbReference type="Google" id="ProtNLM"/>
    </source>
</evidence>
<evidence type="ECO:0000313" key="4">
    <source>
        <dbReference type="Proteomes" id="UP000016922"/>
    </source>
</evidence>
<dbReference type="EMBL" id="KE145367">
    <property type="protein sequence ID" value="EPE29428.1"/>
    <property type="molecule type" value="Genomic_DNA"/>
</dbReference>
<feature type="chain" id="PRO_5004520034" description="Extracellular membrane protein CFEM domain-containing protein" evidence="2">
    <location>
        <begin position="17"/>
        <end position="267"/>
    </location>
</feature>
<sequence>MKSSLFLSAFAATALASSIQDKVEAYSCAKSCVDITKISCGQEAVKDFETCLDKTSCSERQKNDIYQIVQKGCEVVQPPMTTTPPSVPTELSHEEMKRAWGPWTGTDGPWSSWTGSGPWSSWTGTGPWPTTGPYSRGGPGGRPGPGHGPFGGGWGPWGSTGAWTSNPWTSWWEGNNGCPSGTWSGWTSGPWSTNAPWTTWSACTATTTGSSTYTTTTSGSVVTGTSFAVRVAEATAGVTGTNLGASMLPPHAVKLLLLCAGVAALII</sequence>
<feature type="region of interest" description="Disordered" evidence="1">
    <location>
        <begin position="134"/>
        <end position="159"/>
    </location>
</feature>